<dbReference type="PANTHER" id="PTHR10174">
    <property type="entry name" value="ALPHA-TOCOPHEROL TRANSFER PROTEIN-RELATED"/>
    <property type="match status" value="1"/>
</dbReference>
<dbReference type="AlphaFoldDB" id="A0AAU9U2A8"/>
<dbReference type="GO" id="GO:1902936">
    <property type="term" value="F:phosphatidylinositol bisphosphate binding"/>
    <property type="evidence" value="ECO:0007669"/>
    <property type="project" value="TreeGrafter"/>
</dbReference>
<dbReference type="CDD" id="cd00170">
    <property type="entry name" value="SEC14"/>
    <property type="match status" value="1"/>
</dbReference>
<organism evidence="2 3">
    <name type="scientific">Euphydryas editha</name>
    <name type="common">Edith's checkerspot</name>
    <dbReference type="NCBI Taxonomy" id="104508"/>
    <lineage>
        <taxon>Eukaryota</taxon>
        <taxon>Metazoa</taxon>
        <taxon>Ecdysozoa</taxon>
        <taxon>Arthropoda</taxon>
        <taxon>Hexapoda</taxon>
        <taxon>Insecta</taxon>
        <taxon>Pterygota</taxon>
        <taxon>Neoptera</taxon>
        <taxon>Endopterygota</taxon>
        <taxon>Lepidoptera</taxon>
        <taxon>Glossata</taxon>
        <taxon>Ditrysia</taxon>
        <taxon>Papilionoidea</taxon>
        <taxon>Nymphalidae</taxon>
        <taxon>Nymphalinae</taxon>
        <taxon>Euphydryas</taxon>
    </lineage>
</organism>
<dbReference type="SUPFAM" id="SSF46938">
    <property type="entry name" value="CRAL/TRIO N-terminal domain"/>
    <property type="match status" value="1"/>
</dbReference>
<evidence type="ECO:0000259" key="1">
    <source>
        <dbReference type="PROSITE" id="PS50191"/>
    </source>
</evidence>
<dbReference type="GO" id="GO:0016020">
    <property type="term" value="C:membrane"/>
    <property type="evidence" value="ECO:0007669"/>
    <property type="project" value="TreeGrafter"/>
</dbReference>
<dbReference type="Gene3D" id="3.40.525.10">
    <property type="entry name" value="CRAL-TRIO lipid binding domain"/>
    <property type="match status" value="1"/>
</dbReference>
<dbReference type="SUPFAM" id="SSF52087">
    <property type="entry name" value="CRAL/TRIO domain"/>
    <property type="match status" value="1"/>
</dbReference>
<dbReference type="PRINTS" id="PR00180">
    <property type="entry name" value="CRETINALDHBP"/>
</dbReference>
<evidence type="ECO:0000313" key="3">
    <source>
        <dbReference type="Proteomes" id="UP001153954"/>
    </source>
</evidence>
<keyword evidence="3" id="KW-1185">Reference proteome</keyword>
<reference evidence="2" key="1">
    <citation type="submission" date="2022-03" db="EMBL/GenBank/DDBJ databases">
        <authorList>
            <person name="Tunstrom K."/>
        </authorList>
    </citation>
    <scope>NUCLEOTIDE SEQUENCE</scope>
</reference>
<proteinExistence type="predicted"/>
<dbReference type="Proteomes" id="UP001153954">
    <property type="component" value="Unassembled WGS sequence"/>
</dbReference>
<dbReference type="PROSITE" id="PS50191">
    <property type="entry name" value="CRAL_TRIO"/>
    <property type="match status" value="1"/>
</dbReference>
<sequence>MELISKHSLFKYNPDTLEYLKKLYNLDKPERLDESVEILVNWLQKQDHLIKKDYSKDFLERSLLSSKGSVERAKTKLDKVATLKTLLPNFYEPFDIRSFKILQVIFSSLVPKMTKDHDRFYVVKIFDNEYPSLFDIYKYSIMICELLQAFDYNNSIINVLDARDCNIVALAKAINFVHFRQCMSITMEGYKMRIKEFHFITPSKAIDTLVTMFKQVLSPKLSQRIHVHKNLDTLYEYVPKEICPKDFGGNEKSIKEPNDNLMDVLTSKEFTKYFNESISKKTNEEYRSVYEFNEQCMDMPGSFRRLTLD</sequence>
<dbReference type="EMBL" id="CAKOGL010000013">
    <property type="protein sequence ID" value="CAH2093979.1"/>
    <property type="molecule type" value="Genomic_DNA"/>
</dbReference>
<dbReference type="InterPro" id="IPR036865">
    <property type="entry name" value="CRAL-TRIO_dom_sf"/>
</dbReference>
<dbReference type="InterPro" id="IPR036273">
    <property type="entry name" value="CRAL/TRIO_N_dom_sf"/>
</dbReference>
<evidence type="ECO:0000313" key="2">
    <source>
        <dbReference type="EMBL" id="CAH2093979.1"/>
    </source>
</evidence>
<comment type="caution">
    <text evidence="2">The sequence shown here is derived from an EMBL/GenBank/DDBJ whole genome shotgun (WGS) entry which is preliminary data.</text>
</comment>
<protein>
    <recommendedName>
        <fullName evidence="1">CRAL-TRIO domain-containing protein</fullName>
    </recommendedName>
</protein>
<gene>
    <name evidence="2" type="ORF">EEDITHA_LOCUS9586</name>
</gene>
<name>A0AAU9U2A8_EUPED</name>
<dbReference type="InterPro" id="IPR001251">
    <property type="entry name" value="CRAL-TRIO_dom"/>
</dbReference>
<dbReference type="Pfam" id="PF00650">
    <property type="entry name" value="CRAL_TRIO"/>
    <property type="match status" value="1"/>
</dbReference>
<dbReference type="PANTHER" id="PTHR10174:SF222">
    <property type="entry name" value="GH10083P-RELATED"/>
    <property type="match status" value="1"/>
</dbReference>
<accession>A0AAU9U2A8</accession>
<feature type="domain" description="CRAL-TRIO" evidence="1">
    <location>
        <begin position="79"/>
        <end position="255"/>
    </location>
</feature>